<protein>
    <recommendedName>
        <fullName evidence="1">RNase H type-1 domain-containing protein</fullName>
    </recommendedName>
</protein>
<reference evidence="2 3" key="1">
    <citation type="submission" date="2024-01" db="EMBL/GenBank/DDBJ databases">
        <title>A telomere-to-telomere, gap-free genome of sweet tea (Lithocarpus litseifolius).</title>
        <authorList>
            <person name="Zhou J."/>
        </authorList>
    </citation>
    <scope>NUCLEOTIDE SEQUENCE [LARGE SCALE GENOMIC DNA]</scope>
    <source>
        <strain evidence="2">Zhou-2022a</strain>
        <tissue evidence="2">Leaf</tissue>
    </source>
</reference>
<dbReference type="PANTHER" id="PTHR47723:SF19">
    <property type="entry name" value="POLYNUCLEOTIDYL TRANSFERASE, RIBONUCLEASE H-LIKE SUPERFAMILY PROTEIN"/>
    <property type="match status" value="1"/>
</dbReference>
<sequence>MTLQASFQVELLDWLKSNCLCDPNIMVYGCPWRIQFPFAVWYLWKHRNRVVFKNTTLNMSLHTYCITQSIEYFYCVGEASKDKHYTVAQVRWKKPREGWAKLNTDGASLGNPGRAGGGGVIRDHRGMWMKGFARKIGHATSLLAKFLALRDGLQMALQLGINCLEVELDAKTVVQILLSNSNHIAAYSPLLNDCRYLLSKFQQVTINHAFREVNRCAD</sequence>
<evidence type="ECO:0000313" key="2">
    <source>
        <dbReference type="EMBL" id="KAL0008067.1"/>
    </source>
</evidence>
<name>A0AAW2DCB4_9ROSI</name>
<dbReference type="InterPro" id="IPR053151">
    <property type="entry name" value="RNase_H-like"/>
</dbReference>
<accession>A0AAW2DCB4</accession>
<dbReference type="InterPro" id="IPR044730">
    <property type="entry name" value="RNase_H-like_dom_plant"/>
</dbReference>
<feature type="domain" description="RNase H type-1" evidence="1">
    <location>
        <begin position="103"/>
        <end position="218"/>
    </location>
</feature>
<evidence type="ECO:0000259" key="1">
    <source>
        <dbReference type="Pfam" id="PF13456"/>
    </source>
</evidence>
<gene>
    <name evidence="2" type="ORF">SO802_009569</name>
</gene>
<dbReference type="PANTHER" id="PTHR47723">
    <property type="entry name" value="OS05G0353850 PROTEIN"/>
    <property type="match status" value="1"/>
</dbReference>
<dbReference type="InterPro" id="IPR036397">
    <property type="entry name" value="RNaseH_sf"/>
</dbReference>
<dbReference type="GO" id="GO:0003676">
    <property type="term" value="F:nucleic acid binding"/>
    <property type="evidence" value="ECO:0007669"/>
    <property type="project" value="InterPro"/>
</dbReference>
<dbReference type="EMBL" id="JAZDWU010000003">
    <property type="protein sequence ID" value="KAL0008067.1"/>
    <property type="molecule type" value="Genomic_DNA"/>
</dbReference>
<dbReference type="InterPro" id="IPR002156">
    <property type="entry name" value="RNaseH_domain"/>
</dbReference>
<dbReference type="Gene3D" id="3.30.420.10">
    <property type="entry name" value="Ribonuclease H-like superfamily/Ribonuclease H"/>
    <property type="match status" value="1"/>
</dbReference>
<comment type="caution">
    <text evidence="2">The sequence shown here is derived from an EMBL/GenBank/DDBJ whole genome shotgun (WGS) entry which is preliminary data.</text>
</comment>
<dbReference type="Pfam" id="PF13456">
    <property type="entry name" value="RVT_3"/>
    <property type="match status" value="1"/>
</dbReference>
<dbReference type="GO" id="GO:0004523">
    <property type="term" value="F:RNA-DNA hybrid ribonuclease activity"/>
    <property type="evidence" value="ECO:0007669"/>
    <property type="project" value="InterPro"/>
</dbReference>
<dbReference type="CDD" id="cd06222">
    <property type="entry name" value="RNase_H_like"/>
    <property type="match status" value="1"/>
</dbReference>
<dbReference type="InterPro" id="IPR012337">
    <property type="entry name" value="RNaseH-like_sf"/>
</dbReference>
<dbReference type="SUPFAM" id="SSF53098">
    <property type="entry name" value="Ribonuclease H-like"/>
    <property type="match status" value="1"/>
</dbReference>
<dbReference type="AlphaFoldDB" id="A0AAW2DCB4"/>
<organism evidence="2 3">
    <name type="scientific">Lithocarpus litseifolius</name>
    <dbReference type="NCBI Taxonomy" id="425828"/>
    <lineage>
        <taxon>Eukaryota</taxon>
        <taxon>Viridiplantae</taxon>
        <taxon>Streptophyta</taxon>
        <taxon>Embryophyta</taxon>
        <taxon>Tracheophyta</taxon>
        <taxon>Spermatophyta</taxon>
        <taxon>Magnoliopsida</taxon>
        <taxon>eudicotyledons</taxon>
        <taxon>Gunneridae</taxon>
        <taxon>Pentapetalae</taxon>
        <taxon>rosids</taxon>
        <taxon>fabids</taxon>
        <taxon>Fagales</taxon>
        <taxon>Fagaceae</taxon>
        <taxon>Lithocarpus</taxon>
    </lineage>
</organism>
<evidence type="ECO:0000313" key="3">
    <source>
        <dbReference type="Proteomes" id="UP001459277"/>
    </source>
</evidence>
<proteinExistence type="predicted"/>
<dbReference type="Proteomes" id="UP001459277">
    <property type="component" value="Unassembled WGS sequence"/>
</dbReference>
<keyword evidence="3" id="KW-1185">Reference proteome</keyword>